<keyword evidence="7 8" id="KW-0472">Membrane</keyword>
<dbReference type="Pfam" id="PF00528">
    <property type="entry name" value="BPD_transp_1"/>
    <property type="match status" value="1"/>
</dbReference>
<protein>
    <submittedName>
        <fullName evidence="10">Amino acid ABC transporter membrane protein 1, PAAT family (TC 3.A.1.3.-)</fullName>
    </submittedName>
</protein>
<dbReference type="CDD" id="cd06261">
    <property type="entry name" value="TM_PBP2"/>
    <property type="match status" value="1"/>
</dbReference>
<evidence type="ECO:0000259" key="9">
    <source>
        <dbReference type="PROSITE" id="PS50928"/>
    </source>
</evidence>
<dbReference type="NCBIfam" id="TIGR01726">
    <property type="entry name" value="HEQRo_perm_3TM"/>
    <property type="match status" value="1"/>
</dbReference>
<dbReference type="InterPro" id="IPR035906">
    <property type="entry name" value="MetI-like_sf"/>
</dbReference>
<feature type="transmembrane region" description="Helical" evidence="8">
    <location>
        <begin position="124"/>
        <end position="151"/>
    </location>
</feature>
<gene>
    <name evidence="10" type="ORF">SAMN04488025_104198</name>
</gene>
<dbReference type="InterPro" id="IPR010065">
    <property type="entry name" value="AA_ABC_transptr_permease_3TM"/>
</dbReference>
<reference evidence="10 11" key="1">
    <citation type="submission" date="2016-10" db="EMBL/GenBank/DDBJ databases">
        <authorList>
            <person name="de Groot N.N."/>
        </authorList>
    </citation>
    <scope>NUCLEOTIDE SEQUENCE [LARGE SCALE GENOMIC DNA]</scope>
    <source>
        <strain evidence="10 11">DSM 44945</strain>
    </source>
</reference>
<keyword evidence="3" id="KW-1003">Cell membrane</keyword>
<keyword evidence="11" id="KW-1185">Reference proteome</keyword>
<dbReference type="NCBIfam" id="TIGR03004">
    <property type="entry name" value="ectoine_ehuC"/>
    <property type="match status" value="1"/>
</dbReference>
<dbReference type="GO" id="GO:0022857">
    <property type="term" value="F:transmembrane transporter activity"/>
    <property type="evidence" value="ECO:0007669"/>
    <property type="project" value="InterPro"/>
</dbReference>
<evidence type="ECO:0000256" key="8">
    <source>
        <dbReference type="RuleBase" id="RU363032"/>
    </source>
</evidence>
<dbReference type="EMBL" id="FOOK01000004">
    <property type="protein sequence ID" value="SFF76339.1"/>
    <property type="molecule type" value="Genomic_DNA"/>
</dbReference>
<evidence type="ECO:0000313" key="11">
    <source>
        <dbReference type="Proteomes" id="UP000198661"/>
    </source>
</evidence>
<dbReference type="PANTHER" id="PTHR30614">
    <property type="entry name" value="MEMBRANE COMPONENT OF AMINO ACID ABC TRANSPORTER"/>
    <property type="match status" value="1"/>
</dbReference>
<organism evidence="10 11">
    <name type="scientific">Planifilum fulgidum</name>
    <dbReference type="NCBI Taxonomy" id="201973"/>
    <lineage>
        <taxon>Bacteria</taxon>
        <taxon>Bacillati</taxon>
        <taxon>Bacillota</taxon>
        <taxon>Bacilli</taxon>
        <taxon>Bacillales</taxon>
        <taxon>Thermoactinomycetaceae</taxon>
        <taxon>Planifilum</taxon>
    </lineage>
</organism>
<dbReference type="GO" id="GO:0043190">
    <property type="term" value="C:ATP-binding cassette (ABC) transporter complex"/>
    <property type="evidence" value="ECO:0007669"/>
    <property type="project" value="InterPro"/>
</dbReference>
<dbReference type="GO" id="GO:0006865">
    <property type="term" value="P:amino acid transport"/>
    <property type="evidence" value="ECO:0007669"/>
    <property type="project" value="UniProtKB-KW"/>
</dbReference>
<evidence type="ECO:0000256" key="7">
    <source>
        <dbReference type="ARBA" id="ARBA00023136"/>
    </source>
</evidence>
<dbReference type="Gene3D" id="1.10.3720.10">
    <property type="entry name" value="MetI-like"/>
    <property type="match status" value="1"/>
</dbReference>
<dbReference type="InterPro" id="IPR043429">
    <property type="entry name" value="ArtM/GltK/GlnP/TcyL/YhdX-like"/>
</dbReference>
<dbReference type="InterPro" id="IPR014342">
    <property type="entry name" value="Ectoine_EhuC"/>
</dbReference>
<keyword evidence="2 8" id="KW-0813">Transport</keyword>
<feature type="domain" description="ABC transmembrane type-1" evidence="9">
    <location>
        <begin position="1"/>
        <end position="187"/>
    </location>
</feature>
<evidence type="ECO:0000256" key="3">
    <source>
        <dbReference type="ARBA" id="ARBA00022475"/>
    </source>
</evidence>
<dbReference type="PANTHER" id="PTHR30614:SF0">
    <property type="entry name" value="L-CYSTINE TRANSPORT SYSTEM PERMEASE PROTEIN TCYL"/>
    <property type="match status" value="1"/>
</dbReference>
<evidence type="ECO:0000256" key="1">
    <source>
        <dbReference type="ARBA" id="ARBA00004651"/>
    </source>
</evidence>
<evidence type="ECO:0000256" key="2">
    <source>
        <dbReference type="ARBA" id="ARBA00022448"/>
    </source>
</evidence>
<dbReference type="STRING" id="201973.SAMN04488025_104198"/>
<keyword evidence="6 8" id="KW-1133">Transmembrane helix</keyword>
<evidence type="ECO:0000256" key="6">
    <source>
        <dbReference type="ARBA" id="ARBA00022989"/>
    </source>
</evidence>
<feature type="transmembrane region" description="Helical" evidence="8">
    <location>
        <begin position="171"/>
        <end position="187"/>
    </location>
</feature>
<dbReference type="InterPro" id="IPR000515">
    <property type="entry name" value="MetI-like"/>
</dbReference>
<feature type="transmembrane region" description="Helical" evidence="8">
    <location>
        <begin position="54"/>
        <end position="78"/>
    </location>
</feature>
<dbReference type="Proteomes" id="UP000198661">
    <property type="component" value="Unassembled WGS sequence"/>
</dbReference>
<evidence type="ECO:0000256" key="5">
    <source>
        <dbReference type="ARBA" id="ARBA00022970"/>
    </source>
</evidence>
<comment type="subcellular location">
    <subcellularLocation>
        <location evidence="1 8">Cell membrane</location>
        <topology evidence="1 8">Multi-pass membrane protein</topology>
    </subcellularLocation>
</comment>
<proteinExistence type="inferred from homology"/>
<dbReference type="PROSITE" id="PS50928">
    <property type="entry name" value="ABC_TM1"/>
    <property type="match status" value="1"/>
</dbReference>
<dbReference type="OrthoDB" id="9805999at2"/>
<accession>A0A1I2LD11</accession>
<comment type="similarity">
    <text evidence="8">Belongs to the binding-protein-dependent transport system permease family.</text>
</comment>
<feature type="transmembrane region" description="Helical" evidence="8">
    <location>
        <begin position="7"/>
        <end position="25"/>
    </location>
</feature>
<evidence type="ECO:0000313" key="10">
    <source>
        <dbReference type="EMBL" id="SFF76339.1"/>
    </source>
</evidence>
<dbReference type="AlphaFoldDB" id="A0A1I2LD11"/>
<sequence>MVVTLQVLCYSAILAFIFSFLAGFARLSRWRPLRWAAGAVVEFFRGTSLLVQLYWLYFALPVLAGIHLPSDLVGILAFTFNYGSYGSEVVRSAILAVPRGQHEAGIALNMTPAQRMRSIILPQAFRIMLPSFGNLLIEMLKGTALLSLIFIPEMTNNIIQMRNTVGHTPQLLGLLLVGYFVIGYLLTRIMRRVESRFGAGRTAV</sequence>
<evidence type="ECO:0000256" key="4">
    <source>
        <dbReference type="ARBA" id="ARBA00022692"/>
    </source>
</evidence>
<name>A0A1I2LD11_9BACL</name>
<keyword evidence="4 8" id="KW-0812">Transmembrane</keyword>
<keyword evidence="5" id="KW-0029">Amino-acid transport</keyword>
<dbReference type="SUPFAM" id="SSF161098">
    <property type="entry name" value="MetI-like"/>
    <property type="match status" value="1"/>
</dbReference>